<gene>
    <name evidence="1" type="ORF">CEXT_157821</name>
</gene>
<dbReference type="EMBL" id="BPLR01000866">
    <property type="protein sequence ID" value="GIY97985.1"/>
    <property type="molecule type" value="Genomic_DNA"/>
</dbReference>
<dbReference type="Proteomes" id="UP001054945">
    <property type="component" value="Unassembled WGS sequence"/>
</dbReference>
<sequence>MFSEIIVYQHSKILGFSALAVSSTICPLRKSSHHVVWKMAVVIGKDYHVDNTFRVEKVLVQVSHIGPFSLTYDISAVGFYFSEGNSSPVCRRHPVRKNIHSVYY</sequence>
<organism evidence="1 2">
    <name type="scientific">Caerostris extrusa</name>
    <name type="common">Bark spider</name>
    <name type="synonym">Caerostris bankana</name>
    <dbReference type="NCBI Taxonomy" id="172846"/>
    <lineage>
        <taxon>Eukaryota</taxon>
        <taxon>Metazoa</taxon>
        <taxon>Ecdysozoa</taxon>
        <taxon>Arthropoda</taxon>
        <taxon>Chelicerata</taxon>
        <taxon>Arachnida</taxon>
        <taxon>Araneae</taxon>
        <taxon>Araneomorphae</taxon>
        <taxon>Entelegynae</taxon>
        <taxon>Araneoidea</taxon>
        <taxon>Araneidae</taxon>
        <taxon>Caerostris</taxon>
    </lineage>
</organism>
<comment type="caution">
    <text evidence="1">The sequence shown here is derived from an EMBL/GenBank/DDBJ whole genome shotgun (WGS) entry which is preliminary data.</text>
</comment>
<protein>
    <submittedName>
        <fullName evidence="1">Uncharacterized protein</fullName>
    </submittedName>
</protein>
<name>A0AAV4XUX1_CAEEX</name>
<reference evidence="1 2" key="1">
    <citation type="submission" date="2021-06" db="EMBL/GenBank/DDBJ databases">
        <title>Caerostris extrusa draft genome.</title>
        <authorList>
            <person name="Kono N."/>
            <person name="Arakawa K."/>
        </authorList>
    </citation>
    <scope>NUCLEOTIDE SEQUENCE [LARGE SCALE GENOMIC DNA]</scope>
</reference>
<accession>A0AAV4XUX1</accession>
<evidence type="ECO:0000313" key="1">
    <source>
        <dbReference type="EMBL" id="GIY97985.1"/>
    </source>
</evidence>
<keyword evidence="2" id="KW-1185">Reference proteome</keyword>
<evidence type="ECO:0000313" key="2">
    <source>
        <dbReference type="Proteomes" id="UP001054945"/>
    </source>
</evidence>
<dbReference type="AlphaFoldDB" id="A0AAV4XUX1"/>
<proteinExistence type="predicted"/>